<dbReference type="AlphaFoldDB" id="A0A4C2EJK0"/>
<sequence length="76" mass="8084">MVHGGADARPVEVVGQFEIVQDAHVSGHSGLAENPTDFAQPKLICYAGNRIASAAFRLVKQLQGGTFWLLVPAVPE</sequence>
<comment type="caution">
    <text evidence="1">The sequence shown here is derived from an EMBL/GenBank/DDBJ whole genome shotgun (WGS) entry which is preliminary data.</text>
</comment>
<evidence type="ECO:0000313" key="1">
    <source>
        <dbReference type="EMBL" id="GCF14674.1"/>
    </source>
</evidence>
<organism evidence="1 2">
    <name type="scientific">Haloarcula mannanilytica</name>
    <dbReference type="NCBI Taxonomy" id="2509225"/>
    <lineage>
        <taxon>Archaea</taxon>
        <taxon>Methanobacteriati</taxon>
        <taxon>Methanobacteriota</taxon>
        <taxon>Stenosarchaea group</taxon>
        <taxon>Halobacteria</taxon>
        <taxon>Halobacteriales</taxon>
        <taxon>Haloarculaceae</taxon>
        <taxon>Haloarcula</taxon>
    </lineage>
</organism>
<protein>
    <submittedName>
        <fullName evidence="1">Uncharacterized protein</fullName>
    </submittedName>
</protein>
<keyword evidence="2" id="KW-1185">Reference proteome</keyword>
<dbReference type="EMBL" id="BIXZ01000004">
    <property type="protein sequence ID" value="GCF14674.1"/>
    <property type="molecule type" value="Genomic_DNA"/>
</dbReference>
<name>A0A4C2EJK0_9EURY</name>
<gene>
    <name evidence="1" type="ORF">Harman_26090</name>
</gene>
<accession>A0A4C2EJK0</accession>
<proteinExistence type="predicted"/>
<dbReference type="Proteomes" id="UP000304382">
    <property type="component" value="Unassembled WGS sequence"/>
</dbReference>
<evidence type="ECO:0000313" key="2">
    <source>
        <dbReference type="Proteomes" id="UP000304382"/>
    </source>
</evidence>
<reference evidence="1 2" key="1">
    <citation type="submission" date="2019-02" db="EMBL/GenBank/DDBJ databases">
        <title>Haloarcula mannanilyticum sp. nov., a mannan degrading haloarchaeon isolated from commercial salt.</title>
        <authorList>
            <person name="Enomoto S."/>
            <person name="Shimane Y."/>
            <person name="Kamekura M."/>
            <person name="Ito T."/>
            <person name="Moriya O."/>
            <person name="Ihara K."/>
            <person name="Takahashi-Ando N."/>
            <person name="Fukushima Y."/>
            <person name="Yoshida Y."/>
            <person name="Usama R."/>
            <person name="Takai K."/>
            <person name="Minegishi H."/>
        </authorList>
    </citation>
    <scope>NUCLEOTIDE SEQUENCE [LARGE SCALE GENOMIC DNA]</scope>
    <source>
        <strain evidence="1 2">MD130-1</strain>
    </source>
</reference>